<organism evidence="1 2">
    <name type="scientific">Caerostris extrusa</name>
    <name type="common">Bark spider</name>
    <name type="synonym">Caerostris bankana</name>
    <dbReference type="NCBI Taxonomy" id="172846"/>
    <lineage>
        <taxon>Eukaryota</taxon>
        <taxon>Metazoa</taxon>
        <taxon>Ecdysozoa</taxon>
        <taxon>Arthropoda</taxon>
        <taxon>Chelicerata</taxon>
        <taxon>Arachnida</taxon>
        <taxon>Araneae</taxon>
        <taxon>Araneomorphae</taxon>
        <taxon>Entelegynae</taxon>
        <taxon>Araneoidea</taxon>
        <taxon>Araneidae</taxon>
        <taxon>Caerostris</taxon>
    </lineage>
</organism>
<protein>
    <submittedName>
        <fullName evidence="1">Uncharacterized protein</fullName>
    </submittedName>
</protein>
<dbReference type="EMBL" id="BPLR01020593">
    <property type="protein sequence ID" value="GIX80435.1"/>
    <property type="molecule type" value="Genomic_DNA"/>
</dbReference>
<proteinExistence type="predicted"/>
<name>A0AAV4N9C5_CAEEX</name>
<accession>A0AAV4N9C5</accession>
<dbReference type="Proteomes" id="UP001054945">
    <property type="component" value="Unassembled WGS sequence"/>
</dbReference>
<keyword evidence="2" id="KW-1185">Reference proteome</keyword>
<evidence type="ECO:0000313" key="1">
    <source>
        <dbReference type="EMBL" id="GIX80435.1"/>
    </source>
</evidence>
<comment type="caution">
    <text evidence="1">The sequence shown here is derived from an EMBL/GenBank/DDBJ whole genome shotgun (WGS) entry which is preliminary data.</text>
</comment>
<gene>
    <name evidence="1" type="ORF">CEXT_232361</name>
</gene>
<sequence length="97" mass="11449">MPSLPSFHLRLSIHFDCVDLFNLQNSCRPETFLLNSVRADFLSRNEKPVCRREEQKWDIRLQVTGNETYVKIQRTGFRIGTGVFRNKGFPFVLKCRE</sequence>
<evidence type="ECO:0000313" key="2">
    <source>
        <dbReference type="Proteomes" id="UP001054945"/>
    </source>
</evidence>
<dbReference type="AlphaFoldDB" id="A0AAV4N9C5"/>
<reference evidence="1 2" key="1">
    <citation type="submission" date="2021-06" db="EMBL/GenBank/DDBJ databases">
        <title>Caerostris extrusa draft genome.</title>
        <authorList>
            <person name="Kono N."/>
            <person name="Arakawa K."/>
        </authorList>
    </citation>
    <scope>NUCLEOTIDE SEQUENCE [LARGE SCALE GENOMIC DNA]</scope>
</reference>